<dbReference type="EMBL" id="JANPWB010000013">
    <property type="protein sequence ID" value="KAJ1107568.1"/>
    <property type="molecule type" value="Genomic_DNA"/>
</dbReference>
<reference evidence="1" key="1">
    <citation type="journal article" date="2022" name="bioRxiv">
        <title>Sequencing and chromosome-scale assembly of the giantPleurodeles waltlgenome.</title>
        <authorList>
            <person name="Brown T."/>
            <person name="Elewa A."/>
            <person name="Iarovenko S."/>
            <person name="Subramanian E."/>
            <person name="Araus A.J."/>
            <person name="Petzold A."/>
            <person name="Susuki M."/>
            <person name="Suzuki K.-i.T."/>
            <person name="Hayashi T."/>
            <person name="Toyoda A."/>
            <person name="Oliveira C."/>
            <person name="Osipova E."/>
            <person name="Leigh N.D."/>
            <person name="Simon A."/>
            <person name="Yun M.H."/>
        </authorList>
    </citation>
    <scope>NUCLEOTIDE SEQUENCE</scope>
    <source>
        <strain evidence="1">20211129_DDA</strain>
        <tissue evidence="1">Liver</tissue>
    </source>
</reference>
<organism evidence="1 2">
    <name type="scientific">Pleurodeles waltl</name>
    <name type="common">Iberian ribbed newt</name>
    <dbReference type="NCBI Taxonomy" id="8319"/>
    <lineage>
        <taxon>Eukaryota</taxon>
        <taxon>Metazoa</taxon>
        <taxon>Chordata</taxon>
        <taxon>Craniata</taxon>
        <taxon>Vertebrata</taxon>
        <taxon>Euteleostomi</taxon>
        <taxon>Amphibia</taxon>
        <taxon>Batrachia</taxon>
        <taxon>Caudata</taxon>
        <taxon>Salamandroidea</taxon>
        <taxon>Salamandridae</taxon>
        <taxon>Pleurodelinae</taxon>
        <taxon>Pleurodeles</taxon>
    </lineage>
</organism>
<name>A0AAV7MZW2_PLEWA</name>
<comment type="caution">
    <text evidence="1">The sequence shown here is derived from an EMBL/GenBank/DDBJ whole genome shotgun (WGS) entry which is preliminary data.</text>
</comment>
<proteinExistence type="predicted"/>
<gene>
    <name evidence="1" type="ORF">NDU88_004958</name>
</gene>
<sequence>MLRADASTPLIAARSHSPVRTEGGFATLVRSERACLNILHRACAKVFIRAAVATESRALCPVDLSLVLLSCSHARQNTHCLLWSLRVPSQVSTAQGGTGKYVPRQAGDNWRGHSNNNRVVRGHGEGKLVHSKKMAMGMSIGNQRCRRS</sequence>
<evidence type="ECO:0000313" key="2">
    <source>
        <dbReference type="Proteomes" id="UP001066276"/>
    </source>
</evidence>
<dbReference type="Proteomes" id="UP001066276">
    <property type="component" value="Chromosome 9"/>
</dbReference>
<accession>A0AAV7MZW2</accession>
<evidence type="ECO:0000313" key="1">
    <source>
        <dbReference type="EMBL" id="KAJ1107568.1"/>
    </source>
</evidence>
<dbReference type="AlphaFoldDB" id="A0AAV7MZW2"/>
<protein>
    <submittedName>
        <fullName evidence="1">Uncharacterized protein</fullName>
    </submittedName>
</protein>
<keyword evidence="2" id="KW-1185">Reference proteome</keyword>